<dbReference type="InterPro" id="IPR009936">
    <property type="entry name" value="DUF1468"/>
</dbReference>
<gene>
    <name evidence="3" type="ORF">CIL05_00155</name>
</gene>
<keyword evidence="4" id="KW-1185">Reference proteome</keyword>
<reference evidence="3 4" key="1">
    <citation type="submission" date="2017-08" db="EMBL/GenBank/DDBJ databases">
        <title>Virgibacillus indicus sp. nov. and Virgibacillus profoundi sp. nov, two moderately halophilic bacteria isolated from marine sediment by using the Microfluidic Streak Plate.</title>
        <authorList>
            <person name="Xu B."/>
            <person name="Hu B."/>
            <person name="Wang J."/>
            <person name="Zhu Y."/>
            <person name="Huang L."/>
            <person name="Du W."/>
            <person name="Huang Y."/>
        </authorList>
    </citation>
    <scope>NUCLEOTIDE SEQUENCE [LARGE SCALE GENOMIC DNA]</scope>
    <source>
        <strain evidence="3 4">IO3-P3-H5</strain>
    </source>
</reference>
<feature type="domain" description="DUF1468" evidence="2">
    <location>
        <begin position="24"/>
        <end position="155"/>
    </location>
</feature>
<dbReference type="RefSeq" id="WP_095653478.1">
    <property type="nucleotide sequence ID" value="NZ_NPOA01000001.1"/>
</dbReference>
<protein>
    <recommendedName>
        <fullName evidence="2">DUF1468 domain-containing protein</fullName>
    </recommendedName>
</protein>
<dbReference type="EMBL" id="NPOA01000001">
    <property type="protein sequence ID" value="PAV31107.1"/>
    <property type="molecule type" value="Genomic_DNA"/>
</dbReference>
<name>A0A2A2IHK6_9BACI</name>
<evidence type="ECO:0000313" key="4">
    <source>
        <dbReference type="Proteomes" id="UP000218887"/>
    </source>
</evidence>
<dbReference type="Pfam" id="PF07331">
    <property type="entry name" value="TctB"/>
    <property type="match status" value="1"/>
</dbReference>
<organism evidence="3 4">
    <name type="scientific">Virgibacillus profundi</name>
    <dbReference type="NCBI Taxonomy" id="2024555"/>
    <lineage>
        <taxon>Bacteria</taxon>
        <taxon>Bacillati</taxon>
        <taxon>Bacillota</taxon>
        <taxon>Bacilli</taxon>
        <taxon>Bacillales</taxon>
        <taxon>Bacillaceae</taxon>
        <taxon>Virgibacillus</taxon>
    </lineage>
</organism>
<dbReference type="Proteomes" id="UP000218887">
    <property type="component" value="Unassembled WGS sequence"/>
</dbReference>
<dbReference type="AlphaFoldDB" id="A0A2A2IHK6"/>
<feature type="transmembrane region" description="Helical" evidence="1">
    <location>
        <begin position="128"/>
        <end position="150"/>
    </location>
</feature>
<accession>A0A2A2IHK6</accession>
<keyword evidence="1" id="KW-0472">Membrane</keyword>
<keyword evidence="1" id="KW-0812">Transmembrane</keyword>
<feature type="transmembrane region" description="Helical" evidence="1">
    <location>
        <begin position="48"/>
        <end position="68"/>
    </location>
</feature>
<comment type="caution">
    <text evidence="3">The sequence shown here is derived from an EMBL/GenBank/DDBJ whole genome shotgun (WGS) entry which is preliminary data.</text>
</comment>
<evidence type="ECO:0000259" key="2">
    <source>
        <dbReference type="Pfam" id="PF07331"/>
    </source>
</evidence>
<feature type="transmembrane region" description="Helical" evidence="1">
    <location>
        <begin position="12"/>
        <end position="36"/>
    </location>
</feature>
<evidence type="ECO:0000313" key="3">
    <source>
        <dbReference type="EMBL" id="PAV31107.1"/>
    </source>
</evidence>
<evidence type="ECO:0000256" key="1">
    <source>
        <dbReference type="SAM" id="Phobius"/>
    </source>
</evidence>
<keyword evidence="1" id="KW-1133">Transmembrane helix</keyword>
<feature type="transmembrane region" description="Helical" evidence="1">
    <location>
        <begin position="89"/>
        <end position="122"/>
    </location>
</feature>
<sequence length="161" mass="18271">MEYKEPSKINRFPNYLILGCTLMLGILISTTSLLFYDYLTKDTLGAGFSTFWIGVLLIVISGLSLVQTKRGKFDSDENQRVSVEKVKKIIFTMIICIVCMSLVKLIGMAISITLLIFLFLHFLEGQKLIRSILVSITCSIVVFFIFDFIFKVQFPNSLIGF</sequence>
<proteinExistence type="predicted"/>